<dbReference type="Proteomes" id="UP000259211">
    <property type="component" value="Unassembled WGS sequence"/>
</dbReference>
<accession>A0A3E2DLY5</accession>
<keyword evidence="2 5" id="KW-0012">Acyltransferase</keyword>
<feature type="transmembrane region" description="Helical" evidence="3">
    <location>
        <begin position="7"/>
        <end position="27"/>
    </location>
</feature>
<evidence type="ECO:0000256" key="1">
    <source>
        <dbReference type="ARBA" id="ARBA00022679"/>
    </source>
</evidence>
<dbReference type="EMBL" id="NOWI01000002">
    <property type="protein sequence ID" value="RFT46396.1"/>
    <property type="molecule type" value="Genomic_DNA"/>
</dbReference>
<protein>
    <submittedName>
        <fullName evidence="5">1-acyl-sn-glycerol-3-phosphate acyltransferase</fullName>
    </submittedName>
</protein>
<sequence length="216" mass="23760">MKKLRRLAYLTIVGPAAVILTGMTFAFRRRGHHHLEPGTIVVSNHVHDFDCLALVRVFWPTGLRFNSQPSNFDIPVAGLILRAFGTIPVDVSDVRGFFSANAQALADGDCVVIYPEGDITCYETSAGTFRPGAFALAVRTGAPVVPVALVRSGRKLGVKWRRPQLEAKVGPPMYADETLPRRQAREELRQRAENFVSQALDEAVRTHRGEAVGVSR</sequence>
<feature type="domain" description="Phospholipid/glycerol acyltransferase" evidence="4">
    <location>
        <begin position="39"/>
        <end position="152"/>
    </location>
</feature>
<evidence type="ECO:0000259" key="4">
    <source>
        <dbReference type="SMART" id="SM00563"/>
    </source>
</evidence>
<evidence type="ECO:0000256" key="2">
    <source>
        <dbReference type="ARBA" id="ARBA00023315"/>
    </source>
</evidence>
<dbReference type="SUPFAM" id="SSF69593">
    <property type="entry name" value="Glycerol-3-phosphate (1)-acyltransferase"/>
    <property type="match status" value="1"/>
</dbReference>
<evidence type="ECO:0000256" key="3">
    <source>
        <dbReference type="SAM" id="Phobius"/>
    </source>
</evidence>
<dbReference type="CDD" id="cd07989">
    <property type="entry name" value="LPLAT_AGPAT-like"/>
    <property type="match status" value="1"/>
</dbReference>
<gene>
    <name evidence="5" type="ORF">CHT91_02250</name>
</gene>
<organism evidence="5 6">
    <name type="scientific">Cutibacterium avidum</name>
    <dbReference type="NCBI Taxonomy" id="33010"/>
    <lineage>
        <taxon>Bacteria</taxon>
        <taxon>Bacillati</taxon>
        <taxon>Actinomycetota</taxon>
        <taxon>Actinomycetes</taxon>
        <taxon>Propionibacteriales</taxon>
        <taxon>Propionibacteriaceae</taxon>
        <taxon>Cutibacterium</taxon>
    </lineage>
</organism>
<reference evidence="5 6" key="1">
    <citation type="submission" date="2017-07" db="EMBL/GenBank/DDBJ databases">
        <authorList>
            <person name="Sun Z.S."/>
            <person name="Albrecht U."/>
            <person name="Echele G."/>
            <person name="Lee C.C."/>
        </authorList>
    </citation>
    <scope>NUCLEOTIDE SEQUENCE [LARGE SCALE GENOMIC DNA]</scope>
    <source>
        <strain evidence="5 6">P16-029</strain>
    </source>
</reference>
<comment type="caution">
    <text evidence="5">The sequence shown here is derived from an EMBL/GenBank/DDBJ whole genome shotgun (WGS) entry which is preliminary data.</text>
</comment>
<proteinExistence type="predicted"/>
<evidence type="ECO:0000313" key="5">
    <source>
        <dbReference type="EMBL" id="RFT46396.1"/>
    </source>
</evidence>
<dbReference type="GO" id="GO:0003841">
    <property type="term" value="F:1-acylglycerol-3-phosphate O-acyltransferase activity"/>
    <property type="evidence" value="ECO:0007669"/>
    <property type="project" value="TreeGrafter"/>
</dbReference>
<dbReference type="PANTHER" id="PTHR10434">
    <property type="entry name" value="1-ACYL-SN-GLYCEROL-3-PHOSPHATE ACYLTRANSFERASE"/>
    <property type="match status" value="1"/>
</dbReference>
<dbReference type="AlphaFoldDB" id="A0A3E2DLY5"/>
<evidence type="ECO:0000313" key="6">
    <source>
        <dbReference type="Proteomes" id="UP000259211"/>
    </source>
</evidence>
<keyword evidence="3" id="KW-0472">Membrane</keyword>
<dbReference type="Pfam" id="PF01553">
    <property type="entry name" value="Acyltransferase"/>
    <property type="match status" value="1"/>
</dbReference>
<dbReference type="SMART" id="SM00563">
    <property type="entry name" value="PlsC"/>
    <property type="match status" value="1"/>
</dbReference>
<keyword evidence="3" id="KW-0812">Transmembrane</keyword>
<keyword evidence="3" id="KW-1133">Transmembrane helix</keyword>
<dbReference type="RefSeq" id="WP_065674210.1">
    <property type="nucleotide sequence ID" value="NZ_JAQDJS010000004.1"/>
</dbReference>
<dbReference type="InterPro" id="IPR002123">
    <property type="entry name" value="Plipid/glycerol_acylTrfase"/>
</dbReference>
<keyword evidence="1 5" id="KW-0808">Transferase</keyword>
<dbReference type="GO" id="GO:0006654">
    <property type="term" value="P:phosphatidic acid biosynthetic process"/>
    <property type="evidence" value="ECO:0007669"/>
    <property type="project" value="TreeGrafter"/>
</dbReference>
<name>A0A3E2DLY5_9ACTN</name>
<dbReference type="PANTHER" id="PTHR10434:SF11">
    <property type="entry name" value="1-ACYL-SN-GLYCEROL-3-PHOSPHATE ACYLTRANSFERASE"/>
    <property type="match status" value="1"/>
</dbReference>